<name>A0A518AZ99_9BACT</name>
<dbReference type="Proteomes" id="UP000317093">
    <property type="component" value="Chromosome"/>
</dbReference>
<dbReference type="Gene3D" id="1.50.10.20">
    <property type="match status" value="2"/>
</dbReference>
<dbReference type="CDD" id="cd00688">
    <property type="entry name" value="ISOPREN_C2_like"/>
    <property type="match status" value="1"/>
</dbReference>
<dbReference type="RefSeq" id="WP_419193244.1">
    <property type="nucleotide sequence ID" value="NZ_CP036279.1"/>
</dbReference>
<reference evidence="2 3" key="1">
    <citation type="submission" date="2019-02" db="EMBL/GenBank/DDBJ databases">
        <title>Deep-cultivation of Planctomycetes and their phenomic and genomic characterization uncovers novel biology.</title>
        <authorList>
            <person name="Wiegand S."/>
            <person name="Jogler M."/>
            <person name="Boedeker C."/>
            <person name="Pinto D."/>
            <person name="Vollmers J."/>
            <person name="Rivas-Marin E."/>
            <person name="Kohn T."/>
            <person name="Peeters S.H."/>
            <person name="Heuer A."/>
            <person name="Rast P."/>
            <person name="Oberbeckmann S."/>
            <person name="Bunk B."/>
            <person name="Jeske O."/>
            <person name="Meyerdierks A."/>
            <person name="Storesund J.E."/>
            <person name="Kallscheuer N."/>
            <person name="Luecker S."/>
            <person name="Lage O.M."/>
            <person name="Pohl T."/>
            <person name="Merkel B.J."/>
            <person name="Hornburger P."/>
            <person name="Mueller R.-W."/>
            <person name="Bruemmer F."/>
            <person name="Labrenz M."/>
            <person name="Spormann A.M."/>
            <person name="Op den Camp H."/>
            <person name="Overmann J."/>
            <person name="Amann R."/>
            <person name="Jetten M.S.M."/>
            <person name="Mascher T."/>
            <person name="Medema M.H."/>
            <person name="Devos D.P."/>
            <person name="Kaster A.-K."/>
            <person name="Ovreas L."/>
            <person name="Rohde M."/>
            <person name="Galperin M.Y."/>
            <person name="Jogler C."/>
        </authorList>
    </citation>
    <scope>NUCLEOTIDE SEQUENCE [LARGE SCALE GENOMIC DNA]</scope>
    <source>
        <strain evidence="2 3">Pan216</strain>
    </source>
</reference>
<evidence type="ECO:0000313" key="2">
    <source>
        <dbReference type="EMBL" id="QDU60032.1"/>
    </source>
</evidence>
<dbReference type="KEGG" id="knv:Pan216_08690"/>
<keyword evidence="2" id="KW-0808">Transferase</keyword>
<evidence type="ECO:0000256" key="1">
    <source>
        <dbReference type="SAM" id="SignalP"/>
    </source>
</evidence>
<dbReference type="SUPFAM" id="SSF48239">
    <property type="entry name" value="Terpenoid cyclases/Protein prenyltransferases"/>
    <property type="match status" value="1"/>
</dbReference>
<dbReference type="AlphaFoldDB" id="A0A518AZ99"/>
<keyword evidence="3" id="KW-1185">Reference proteome</keyword>
<proteinExistence type="predicted"/>
<dbReference type="EMBL" id="CP036279">
    <property type="protein sequence ID" value="QDU60032.1"/>
    <property type="molecule type" value="Genomic_DNA"/>
</dbReference>
<sequence precursor="true">MKVANMVVLAALLFLTTASVAQDADPPEAKEELVAAGDDLILVTPNTQRSINAGLEYLVRRQNPQGSIGSGQYADNIAVSALSGLALLSSGSTPGEGPYGKPLDRLVDFILDNTSPSGFICVPRSTSHGPMYDHGFGTLFLAEVYGMTRRADIREKLKKAIQLIIFSQNNQGGWRYQPQRTPDADISVSVCQIMALRAARNAGIHVPRSTIDKCVEYVRRSQNGDGGFRYMINAGPSAFPRSAAGIVALYSTGIYEGNEIEHGLEYLMQYIPGRQNRRESHYFYGHYYAVQAMYQSGDDHWLVWYPAIRDELNRRSRPDGSWADTICPEYGTAMACIILQMPNGYLPIFQR</sequence>
<keyword evidence="1" id="KW-0732">Signal</keyword>
<gene>
    <name evidence="2" type="ORF">Pan216_08690</name>
</gene>
<accession>A0A518AZ99</accession>
<dbReference type="InterPro" id="IPR008930">
    <property type="entry name" value="Terpenoid_cyclase/PrenylTrfase"/>
</dbReference>
<dbReference type="GO" id="GO:0016740">
    <property type="term" value="F:transferase activity"/>
    <property type="evidence" value="ECO:0007669"/>
    <property type="project" value="UniProtKB-KW"/>
</dbReference>
<feature type="chain" id="PRO_5022094050" evidence="1">
    <location>
        <begin position="22"/>
        <end position="351"/>
    </location>
</feature>
<organism evidence="2 3">
    <name type="scientific">Kolteria novifilia</name>
    <dbReference type="NCBI Taxonomy" id="2527975"/>
    <lineage>
        <taxon>Bacteria</taxon>
        <taxon>Pseudomonadati</taxon>
        <taxon>Planctomycetota</taxon>
        <taxon>Planctomycetia</taxon>
        <taxon>Kolteriales</taxon>
        <taxon>Kolteriaceae</taxon>
        <taxon>Kolteria</taxon>
    </lineage>
</organism>
<protein>
    <submittedName>
        <fullName evidence="2">Prenyltransferase and squalene oxidase repeat protein</fullName>
    </submittedName>
</protein>
<feature type="signal peptide" evidence="1">
    <location>
        <begin position="1"/>
        <end position="21"/>
    </location>
</feature>
<evidence type="ECO:0000313" key="3">
    <source>
        <dbReference type="Proteomes" id="UP000317093"/>
    </source>
</evidence>